<comment type="caution">
    <text evidence="1">The sequence shown here is derived from an EMBL/GenBank/DDBJ whole genome shotgun (WGS) entry which is preliminary data.</text>
</comment>
<organism evidence="1 2">
    <name type="scientific">Sphingomonas cynarae</name>
    <dbReference type="NCBI Taxonomy" id="930197"/>
    <lineage>
        <taxon>Bacteria</taxon>
        <taxon>Pseudomonadati</taxon>
        <taxon>Pseudomonadota</taxon>
        <taxon>Alphaproteobacteria</taxon>
        <taxon>Sphingomonadales</taxon>
        <taxon>Sphingomonadaceae</taxon>
        <taxon>Sphingomonas</taxon>
    </lineage>
</organism>
<reference evidence="2" key="1">
    <citation type="journal article" date="2019" name="Int. J. Syst. Evol. Microbiol.">
        <title>The Global Catalogue of Microorganisms (GCM) 10K type strain sequencing project: providing services to taxonomists for standard genome sequencing and annotation.</title>
        <authorList>
            <consortium name="The Broad Institute Genomics Platform"/>
            <consortium name="The Broad Institute Genome Sequencing Center for Infectious Disease"/>
            <person name="Wu L."/>
            <person name="Ma J."/>
        </authorList>
    </citation>
    <scope>NUCLEOTIDE SEQUENCE [LARGE SCALE GENOMIC DNA]</scope>
    <source>
        <strain evidence="2">JCM 17498</strain>
    </source>
</reference>
<evidence type="ECO:0000313" key="1">
    <source>
        <dbReference type="EMBL" id="GAA3714287.1"/>
    </source>
</evidence>
<evidence type="ECO:0000313" key="2">
    <source>
        <dbReference type="Proteomes" id="UP001500523"/>
    </source>
</evidence>
<protein>
    <submittedName>
        <fullName evidence="1">Uncharacterized protein</fullName>
    </submittedName>
</protein>
<dbReference type="RefSeq" id="WP_192127079.1">
    <property type="nucleotide sequence ID" value="NZ_BAABBF010000005.1"/>
</dbReference>
<dbReference type="EMBL" id="BAABBF010000005">
    <property type="protein sequence ID" value="GAA3714287.1"/>
    <property type="molecule type" value="Genomic_DNA"/>
</dbReference>
<accession>A0ABP7E6N4</accession>
<proteinExistence type="predicted"/>
<sequence length="61" mass="6718">MSEAAIFRARAEQELANAATATLSNVRDRAERSAKAWGEMADRAERTVALRESREAARVVV</sequence>
<keyword evidence="2" id="KW-1185">Reference proteome</keyword>
<name>A0ABP7E6N4_9SPHN</name>
<dbReference type="Proteomes" id="UP001500523">
    <property type="component" value="Unassembled WGS sequence"/>
</dbReference>
<gene>
    <name evidence="1" type="ORF">GCM10022268_23830</name>
</gene>